<protein>
    <submittedName>
        <fullName evidence="3">Uncharacterized protein</fullName>
    </submittedName>
</protein>
<dbReference type="EMBL" id="CP000609">
    <property type="protein sequence ID" value="ABO34353.1"/>
    <property type="molecule type" value="Genomic_DNA"/>
</dbReference>
<dbReference type="RefSeq" id="WP_011867815.1">
    <property type="nucleotide sequence ID" value="NC_009135.1"/>
</dbReference>
<gene>
    <name evidence="3" type="ordered locus">MmarC5_0036</name>
</gene>
<feature type="domain" description="Putative Se/S carrier protein-like" evidence="1">
    <location>
        <begin position="25"/>
        <end position="87"/>
    </location>
</feature>
<reference evidence="3 4" key="1">
    <citation type="submission" date="2007-03" db="EMBL/GenBank/DDBJ databases">
        <title>Complete sequence of chromosome of Methanococcus maripaludis C5.</title>
        <authorList>
            <consortium name="US DOE Joint Genome Institute"/>
            <person name="Copeland A."/>
            <person name="Lucas S."/>
            <person name="Lapidus A."/>
            <person name="Barry K."/>
            <person name="Glavina del Rio T."/>
            <person name="Dalin E."/>
            <person name="Tice H."/>
            <person name="Pitluck S."/>
            <person name="Chertkov O."/>
            <person name="Brettin T."/>
            <person name="Bruce D."/>
            <person name="Han C."/>
            <person name="Detter J.C."/>
            <person name="Schmutz J."/>
            <person name="Larimer F."/>
            <person name="Land M."/>
            <person name="Hauser L."/>
            <person name="Kyrpides N."/>
            <person name="Mikhailova N."/>
            <person name="Sieprawska-Lupa M."/>
            <person name="Whitman W.B."/>
            <person name="Richardson P."/>
        </authorList>
    </citation>
    <scope>NUCLEOTIDE SEQUENCE [LARGE SCALE GENOMIC DNA]</scope>
    <source>
        <strain evidence="4">C5 / ATCC BAA-1333</strain>
    </source>
</reference>
<dbReference type="GeneID" id="4928548"/>
<dbReference type="AlphaFoldDB" id="A4FVY5"/>
<dbReference type="InterPro" id="IPR058495">
    <property type="entry name" value="DUF8182"/>
</dbReference>
<sequence length="188" mass="20755">MSSIFGKLNTILNPKKEKVEKKGNGLILFKNVKDAISAERILKDYSVKVVAPPQEIREGCDLAVEYDLVEEMGIKRELENNNLEAVKFISLDDTSMEPLSLVKVKKIDGFTLVRSGNMKITIDKVGNIVNISGGGCPDVPYLNLKLKGKNILDVAEEDSPKHLGYTLCAYTLNKAFEKAKTIALEGIK</sequence>
<dbReference type="OrthoDB" id="65224at2157"/>
<dbReference type="eggNOG" id="arCOG05017">
    <property type="taxonomic scope" value="Archaea"/>
</dbReference>
<evidence type="ECO:0000313" key="3">
    <source>
        <dbReference type="EMBL" id="ABO34353.1"/>
    </source>
</evidence>
<name>A4FVY5_METM5</name>
<dbReference type="STRING" id="402880.MmarC5_0036"/>
<dbReference type="HOGENOM" id="CLU_117547_0_0_2"/>
<dbReference type="InterPro" id="IPR021778">
    <property type="entry name" value="Se/S_carrier-like"/>
</dbReference>
<organism evidence="3 4">
    <name type="scientific">Methanococcus maripaludis (strain C5 / ATCC BAA-1333)</name>
    <dbReference type="NCBI Taxonomy" id="402880"/>
    <lineage>
        <taxon>Archaea</taxon>
        <taxon>Methanobacteriati</taxon>
        <taxon>Methanobacteriota</taxon>
        <taxon>Methanomada group</taxon>
        <taxon>Methanococci</taxon>
        <taxon>Methanococcales</taxon>
        <taxon>Methanococcaceae</taxon>
        <taxon>Methanococcus</taxon>
    </lineage>
</organism>
<dbReference type="Proteomes" id="UP000000253">
    <property type="component" value="Chromosome"/>
</dbReference>
<dbReference type="Pfam" id="PF26554">
    <property type="entry name" value="DUF8182"/>
    <property type="match status" value="1"/>
</dbReference>
<evidence type="ECO:0000259" key="2">
    <source>
        <dbReference type="Pfam" id="PF26554"/>
    </source>
</evidence>
<accession>A4FVY5</accession>
<feature type="domain" description="DUF8182" evidence="2">
    <location>
        <begin position="101"/>
        <end position="184"/>
    </location>
</feature>
<dbReference type="Pfam" id="PF11823">
    <property type="entry name" value="Se_S_carrier"/>
    <property type="match status" value="1"/>
</dbReference>
<evidence type="ECO:0000313" key="4">
    <source>
        <dbReference type="Proteomes" id="UP000000253"/>
    </source>
</evidence>
<proteinExistence type="predicted"/>
<evidence type="ECO:0000259" key="1">
    <source>
        <dbReference type="Pfam" id="PF11823"/>
    </source>
</evidence>
<dbReference type="KEGG" id="mmq:MmarC5_0036"/>